<accession>A0A0B1S7Y7</accession>
<dbReference type="EMBL" id="KN589938">
    <property type="protein sequence ID" value="KHJ81428.1"/>
    <property type="molecule type" value="Genomic_DNA"/>
</dbReference>
<sequence length="156" mass="16916">MCGFPSGETSNTAITIRHCQSSYSDSWLRCNYSRSVEECPSVCEKSGGADRKAEVRRAGVECLASSIASQIAPIVYYPTMLCGGKSADGCNDLKEGYRCIIDKNHRSITGIIIGSISAANVPEGYQRIIVNLAVSESSLINTRRRNSPPSMRDSDK</sequence>
<dbReference type="AlphaFoldDB" id="A0A0B1S7Y7"/>
<name>A0A0B1S7Y7_OESDE</name>
<organism evidence="1 2">
    <name type="scientific">Oesophagostomum dentatum</name>
    <name type="common">Nodular worm</name>
    <dbReference type="NCBI Taxonomy" id="61180"/>
    <lineage>
        <taxon>Eukaryota</taxon>
        <taxon>Metazoa</taxon>
        <taxon>Ecdysozoa</taxon>
        <taxon>Nematoda</taxon>
        <taxon>Chromadorea</taxon>
        <taxon>Rhabditida</taxon>
        <taxon>Rhabditina</taxon>
        <taxon>Rhabditomorpha</taxon>
        <taxon>Strongyloidea</taxon>
        <taxon>Strongylidae</taxon>
        <taxon>Oesophagostomum</taxon>
    </lineage>
</organism>
<proteinExistence type="predicted"/>
<protein>
    <submittedName>
        <fullName evidence="1">Uncharacterized protein</fullName>
    </submittedName>
</protein>
<keyword evidence="2" id="KW-1185">Reference proteome</keyword>
<evidence type="ECO:0000313" key="2">
    <source>
        <dbReference type="Proteomes" id="UP000053660"/>
    </source>
</evidence>
<evidence type="ECO:0000313" key="1">
    <source>
        <dbReference type="EMBL" id="KHJ81428.1"/>
    </source>
</evidence>
<reference evidence="1 2" key="1">
    <citation type="submission" date="2014-03" db="EMBL/GenBank/DDBJ databases">
        <title>Draft genome of the hookworm Oesophagostomum dentatum.</title>
        <authorList>
            <person name="Mitreva M."/>
        </authorList>
    </citation>
    <scope>NUCLEOTIDE SEQUENCE [LARGE SCALE GENOMIC DNA]</scope>
    <source>
        <strain evidence="1 2">OD-Hann</strain>
    </source>
</reference>
<dbReference type="Proteomes" id="UP000053660">
    <property type="component" value="Unassembled WGS sequence"/>
</dbReference>
<gene>
    <name evidence="1" type="ORF">OESDEN_18886</name>
</gene>